<sequence length="28" mass="3365">MEACWWCTNNVWTAIKTVPVHGFKWIWG</sequence>
<dbReference type="AlphaFoldDB" id="A0A0A9F3K6"/>
<name>A0A0A9F3K6_ARUDO</name>
<organism evidence="1">
    <name type="scientific">Arundo donax</name>
    <name type="common">Giant reed</name>
    <name type="synonym">Donax arundinaceus</name>
    <dbReference type="NCBI Taxonomy" id="35708"/>
    <lineage>
        <taxon>Eukaryota</taxon>
        <taxon>Viridiplantae</taxon>
        <taxon>Streptophyta</taxon>
        <taxon>Embryophyta</taxon>
        <taxon>Tracheophyta</taxon>
        <taxon>Spermatophyta</taxon>
        <taxon>Magnoliopsida</taxon>
        <taxon>Liliopsida</taxon>
        <taxon>Poales</taxon>
        <taxon>Poaceae</taxon>
        <taxon>PACMAD clade</taxon>
        <taxon>Arundinoideae</taxon>
        <taxon>Arundineae</taxon>
        <taxon>Arundo</taxon>
    </lineage>
</organism>
<proteinExistence type="predicted"/>
<reference evidence="1" key="2">
    <citation type="journal article" date="2015" name="Data Brief">
        <title>Shoot transcriptome of the giant reed, Arundo donax.</title>
        <authorList>
            <person name="Barrero R.A."/>
            <person name="Guerrero F.D."/>
            <person name="Moolhuijzen P."/>
            <person name="Goolsby J.A."/>
            <person name="Tidwell J."/>
            <person name="Bellgard S.E."/>
            <person name="Bellgard M.I."/>
        </authorList>
    </citation>
    <scope>NUCLEOTIDE SEQUENCE</scope>
    <source>
        <tissue evidence="1">Shoot tissue taken approximately 20 cm above the soil surface</tissue>
    </source>
</reference>
<reference evidence="1" key="1">
    <citation type="submission" date="2014-09" db="EMBL/GenBank/DDBJ databases">
        <authorList>
            <person name="Magalhaes I.L.F."/>
            <person name="Oliveira U."/>
            <person name="Santos F.R."/>
            <person name="Vidigal T.H.D.A."/>
            <person name="Brescovit A.D."/>
            <person name="Santos A.J."/>
        </authorList>
    </citation>
    <scope>NUCLEOTIDE SEQUENCE</scope>
    <source>
        <tissue evidence="1">Shoot tissue taken approximately 20 cm above the soil surface</tissue>
    </source>
</reference>
<protein>
    <submittedName>
        <fullName evidence="1">NADH dehydrogenase</fullName>
    </submittedName>
</protein>
<dbReference type="EMBL" id="GBRH01193190">
    <property type="protein sequence ID" value="JAE04706.1"/>
    <property type="molecule type" value="Transcribed_RNA"/>
</dbReference>
<evidence type="ECO:0000313" key="1">
    <source>
        <dbReference type="EMBL" id="JAE04706.1"/>
    </source>
</evidence>
<accession>A0A0A9F3K6</accession>